<keyword evidence="1" id="KW-0732">Signal</keyword>
<evidence type="ECO:0008006" key="4">
    <source>
        <dbReference type="Google" id="ProtNLM"/>
    </source>
</evidence>
<proteinExistence type="predicted"/>
<dbReference type="AlphaFoldDB" id="A0A940IES7"/>
<comment type="caution">
    <text evidence="2">The sequence shown here is derived from an EMBL/GenBank/DDBJ whole genome shotgun (WGS) entry which is preliminary data.</text>
</comment>
<evidence type="ECO:0000313" key="3">
    <source>
        <dbReference type="Proteomes" id="UP000712007"/>
    </source>
</evidence>
<reference evidence="2" key="2">
    <citation type="journal article" date="2021" name="PeerJ">
        <title>Extensive microbial diversity within the chicken gut microbiome revealed by metagenomics and culture.</title>
        <authorList>
            <person name="Gilroy R."/>
            <person name="Ravi A."/>
            <person name="Getino M."/>
            <person name="Pursley I."/>
            <person name="Horton D.L."/>
            <person name="Alikhan N.F."/>
            <person name="Baker D."/>
            <person name="Gharbi K."/>
            <person name="Hall N."/>
            <person name="Watson M."/>
            <person name="Adriaenssens E.M."/>
            <person name="Foster-Nyarko E."/>
            <person name="Jarju S."/>
            <person name="Secka A."/>
            <person name="Antonio M."/>
            <person name="Oren A."/>
            <person name="Chaudhuri R.R."/>
            <person name="La Ragione R."/>
            <person name="Hildebrand F."/>
            <person name="Pallen M.J."/>
        </authorList>
    </citation>
    <scope>NUCLEOTIDE SEQUENCE</scope>
    <source>
        <strain evidence="2">3924</strain>
    </source>
</reference>
<name>A0A940IES7_9BACT</name>
<sequence>MSIKHYGQILIISAATAALFASCAKSDEELAAEYYAKAETAYNAGHENAALLYIDTIHSAFPKVISVRRMADTLTWRIELEQMERSLPYLDSLMSARQAQVPEATKNFTFVKDERYQDIGEFEHRTLRTENNTGRCYLKPHTNERGDFLLTSYYVGTQASHSIIKVSIGDVYKETLPAEPSDINSYTDLGQFHETIILPTEKLNGIPQFIAENSGEKIRITLEGEKGGSYSYYLNKTEKAIFLDTYRLSALLSEINGLNSQYNKASKKASYLKSKLDIRP</sequence>
<dbReference type="PROSITE" id="PS51257">
    <property type="entry name" value="PROKAR_LIPOPROTEIN"/>
    <property type="match status" value="1"/>
</dbReference>
<gene>
    <name evidence="2" type="ORF">IAC51_08010</name>
</gene>
<dbReference type="Proteomes" id="UP000712007">
    <property type="component" value="Unassembled WGS sequence"/>
</dbReference>
<dbReference type="EMBL" id="JADIMV010000136">
    <property type="protein sequence ID" value="MBO8440578.1"/>
    <property type="molecule type" value="Genomic_DNA"/>
</dbReference>
<feature type="chain" id="PRO_5037067930" description="Lipoprotein" evidence="1">
    <location>
        <begin position="18"/>
        <end position="280"/>
    </location>
</feature>
<reference evidence="2" key="1">
    <citation type="submission" date="2020-10" db="EMBL/GenBank/DDBJ databases">
        <authorList>
            <person name="Gilroy R."/>
        </authorList>
    </citation>
    <scope>NUCLEOTIDE SEQUENCE</scope>
    <source>
        <strain evidence="2">3924</strain>
    </source>
</reference>
<feature type="signal peptide" evidence="1">
    <location>
        <begin position="1"/>
        <end position="17"/>
    </location>
</feature>
<evidence type="ECO:0000313" key="2">
    <source>
        <dbReference type="EMBL" id="MBO8440578.1"/>
    </source>
</evidence>
<accession>A0A940IES7</accession>
<organism evidence="2 3">
    <name type="scientific">Candidatus Aphodosoma intestinipullorum</name>
    <dbReference type="NCBI Taxonomy" id="2840674"/>
    <lineage>
        <taxon>Bacteria</taxon>
        <taxon>Pseudomonadati</taxon>
        <taxon>Bacteroidota</taxon>
        <taxon>Bacteroidia</taxon>
        <taxon>Bacteroidales</taxon>
        <taxon>Candidatus Aphodosoma</taxon>
    </lineage>
</organism>
<protein>
    <recommendedName>
        <fullName evidence="4">Lipoprotein</fullName>
    </recommendedName>
</protein>
<evidence type="ECO:0000256" key="1">
    <source>
        <dbReference type="SAM" id="SignalP"/>
    </source>
</evidence>